<feature type="transmembrane region" description="Helical" evidence="10">
    <location>
        <begin position="241"/>
        <end position="269"/>
    </location>
</feature>
<dbReference type="InterPro" id="IPR036259">
    <property type="entry name" value="MFS_trans_sf"/>
</dbReference>
<evidence type="ECO:0000256" key="6">
    <source>
        <dbReference type="ARBA" id="ARBA00023180"/>
    </source>
</evidence>
<reference evidence="11 12" key="1">
    <citation type="submission" date="2021-04" db="EMBL/GenBank/DDBJ databases">
        <authorList>
            <person name="Bliznina A."/>
        </authorList>
    </citation>
    <scope>NUCLEOTIDE SEQUENCE [LARGE SCALE GENOMIC DNA]</scope>
</reference>
<dbReference type="EMBL" id="OU015568">
    <property type="protein sequence ID" value="CAG5081336.1"/>
    <property type="molecule type" value="Genomic_DNA"/>
</dbReference>
<name>A0ABN7RTH2_OIKDI</name>
<evidence type="ECO:0000256" key="3">
    <source>
        <dbReference type="ARBA" id="ARBA00022692"/>
    </source>
</evidence>
<keyword evidence="12" id="KW-1185">Reference proteome</keyword>
<dbReference type="PANTHER" id="PTHR23294">
    <property type="entry name" value="ET TRANSLATION PRODUCT-RELATED"/>
    <property type="match status" value="1"/>
</dbReference>
<feature type="transmembrane region" description="Helical" evidence="10">
    <location>
        <begin position="398"/>
        <end position="419"/>
    </location>
</feature>
<evidence type="ECO:0000313" key="11">
    <source>
        <dbReference type="EMBL" id="CAG5081336.1"/>
    </source>
</evidence>
<evidence type="ECO:0000256" key="8">
    <source>
        <dbReference type="ARBA" id="ARBA00041910"/>
    </source>
</evidence>
<sequence>MKDIPSQEEGEKMQKEELKVEESEEGLTNGWKMFNVLMCGFAFMLVFTAFLTTSMAGKYIIDSLKLETVENLEIDDAFFEFNSSNWPEESKGENITFEEKEKKVKKSFVDQKFGDGYISLSIVYITFCLSNFAAPGVVAFVGHKTTMFIAAATYVLYILTYLNPVPGFLYSVSALNGLGAAFLWTAQGDFLHHQSGTEKLMARNSGTFWGIFQCSLLAGNLYIMFAWQGKEYVDTEMRKQIFTIFAILVTKKMLLFAPFIIFDGFFLGFYTGVYPTAVGNSKNLENASAAVGLCGLMTGVGGIIGGGIFVFGSKIMNRFSRVTIVLCNSVLMLSMLVFVLLNHPFSANIAATDEQPKGFDSVKRELVLYIAFANGFCYTVYKNVVYSSVTEGFAGQTSYAFALYQFLDAGSCAICFFINTSINLLTNVCIMFALLVFSIITFIPFRRIIAK</sequence>
<evidence type="ECO:0000256" key="5">
    <source>
        <dbReference type="ARBA" id="ARBA00023136"/>
    </source>
</evidence>
<dbReference type="InterPro" id="IPR010291">
    <property type="entry name" value="Ion_channel_UNC-93"/>
</dbReference>
<dbReference type="Pfam" id="PF05978">
    <property type="entry name" value="UNC-93"/>
    <property type="match status" value="1"/>
</dbReference>
<feature type="transmembrane region" description="Helical" evidence="10">
    <location>
        <begin position="323"/>
        <end position="346"/>
    </location>
</feature>
<feature type="transmembrane region" description="Helical" evidence="10">
    <location>
        <begin position="116"/>
        <end position="134"/>
    </location>
</feature>
<keyword evidence="4 10" id="KW-1133">Transmembrane helix</keyword>
<feature type="transmembrane region" description="Helical" evidence="10">
    <location>
        <begin position="206"/>
        <end position="229"/>
    </location>
</feature>
<evidence type="ECO:0000256" key="7">
    <source>
        <dbReference type="ARBA" id="ARBA00040302"/>
    </source>
</evidence>
<protein>
    <recommendedName>
        <fullName evidence="7">UNC93-like protein MFSD11</fullName>
    </recommendedName>
    <alternativeName>
        <fullName evidence="8">Major facilitator superfamily domain-containing protein 11</fullName>
    </alternativeName>
</protein>
<keyword evidence="3 10" id="KW-0812">Transmembrane</keyword>
<proteinExistence type="inferred from homology"/>
<feature type="transmembrane region" description="Helical" evidence="10">
    <location>
        <begin position="140"/>
        <end position="160"/>
    </location>
</feature>
<feature type="transmembrane region" description="Helical" evidence="10">
    <location>
        <begin position="366"/>
        <end position="386"/>
    </location>
</feature>
<dbReference type="SUPFAM" id="SSF103473">
    <property type="entry name" value="MFS general substrate transporter"/>
    <property type="match status" value="1"/>
</dbReference>
<comment type="similarity">
    <text evidence="2">Belongs to the unc-93 family.</text>
</comment>
<feature type="transmembrane region" description="Helical" evidence="10">
    <location>
        <begin position="425"/>
        <end position="445"/>
    </location>
</feature>
<keyword evidence="5 10" id="KW-0472">Membrane</keyword>
<organism evidence="11 12">
    <name type="scientific">Oikopleura dioica</name>
    <name type="common">Tunicate</name>
    <dbReference type="NCBI Taxonomy" id="34765"/>
    <lineage>
        <taxon>Eukaryota</taxon>
        <taxon>Metazoa</taxon>
        <taxon>Chordata</taxon>
        <taxon>Tunicata</taxon>
        <taxon>Appendicularia</taxon>
        <taxon>Copelata</taxon>
        <taxon>Oikopleuridae</taxon>
        <taxon>Oikopleura</taxon>
    </lineage>
</organism>
<feature type="transmembrane region" description="Helical" evidence="10">
    <location>
        <begin position="33"/>
        <end position="56"/>
    </location>
</feature>
<keyword evidence="6" id="KW-0325">Glycoprotein</keyword>
<accession>A0ABN7RTH2</accession>
<gene>
    <name evidence="11" type="ORF">OKIOD_LOCUS1405</name>
</gene>
<evidence type="ECO:0000256" key="2">
    <source>
        <dbReference type="ARBA" id="ARBA00009172"/>
    </source>
</evidence>
<feature type="region of interest" description="Disordered" evidence="9">
    <location>
        <begin position="1"/>
        <end position="21"/>
    </location>
</feature>
<dbReference type="Proteomes" id="UP001158576">
    <property type="component" value="Chromosome PAR"/>
</dbReference>
<evidence type="ECO:0000256" key="1">
    <source>
        <dbReference type="ARBA" id="ARBA00004141"/>
    </source>
</evidence>
<evidence type="ECO:0000256" key="10">
    <source>
        <dbReference type="SAM" id="Phobius"/>
    </source>
</evidence>
<feature type="transmembrane region" description="Helical" evidence="10">
    <location>
        <begin position="289"/>
        <end position="311"/>
    </location>
</feature>
<comment type="subcellular location">
    <subcellularLocation>
        <location evidence="1">Membrane</location>
        <topology evidence="1">Multi-pass membrane protein</topology>
    </subcellularLocation>
</comment>
<dbReference type="InterPro" id="IPR051617">
    <property type="entry name" value="UNC-93-like_regulator"/>
</dbReference>
<evidence type="ECO:0000313" key="12">
    <source>
        <dbReference type="Proteomes" id="UP001158576"/>
    </source>
</evidence>
<evidence type="ECO:0000256" key="4">
    <source>
        <dbReference type="ARBA" id="ARBA00022989"/>
    </source>
</evidence>
<evidence type="ECO:0000256" key="9">
    <source>
        <dbReference type="SAM" id="MobiDB-lite"/>
    </source>
</evidence>
<dbReference type="PANTHER" id="PTHR23294:SF0">
    <property type="entry name" value="UNC93-LIKE PROTEIN MFSD11"/>
    <property type="match status" value="1"/>
</dbReference>